<sequence>MLKWLHHLCLWVNRFGNEEAKASAIAKHWSPQFWPLRPEVAASFMLLGRHLTVSICRIYNYHHLKDSHYPWGTSSLFGKKWMQNGWCHNDVAEIFPNLQPDAQCYYGLKSPPYERREHRHCSAQACIEDHLDESRYQTKHVPGHESWACPFVGPSMVEINAILDEGDIPLLRWSPVSKRLAVISYRPGMKYVAFSHVWSDGLGNRAESALPICQLSRLQAYVDKLYDPKDISDNALISRPERLSFFKGFGNSGDIKANCIISTTLGGNVPNFDGYFPWNDEIGLHPGEDEENMDNFDPEARAECFWVDTLCIPVDPRSRRQKKKAIANMNNVFRNADRTLVLDSRILGLSRDGQYSMRDCIDNMYHSRWMRRLWTFLEGALSTNIFFQFRDWPLCLDGLFEFIRRSLYKTNAVWEDILVRTMQELYMYRHVLREKDLSQAFDFAGEEFGCVVEELRRRKSTKLGDESICIAHLLDVDPSPLLEVPDTSRMGVLLKMIGHVPTALIFFGGQKLEEQGLTWAPKSFLQMASVPLPLPWQNSLRDTSKLTSEGLRVRFPGAIISGTSLLPSSSKLFITSNKTNSLIYRVWFEPRNSEDSRSFPVVEKLGLVFYKHDRTRNQDYQEGSVVPGVLLSVRKGLDGKRVGKWLGLVQVAPVNEATEMKINKALRVVRVGIVAFTFHFLAEEVP</sequence>
<gene>
    <name evidence="2" type="ORF">FNYG_13307</name>
</gene>
<dbReference type="PANTHER" id="PTHR39596">
    <property type="match status" value="1"/>
</dbReference>
<protein>
    <recommendedName>
        <fullName evidence="1">Heterokaryon incompatibility domain-containing protein</fullName>
    </recommendedName>
</protein>
<feature type="domain" description="Heterokaryon incompatibility" evidence="1">
    <location>
        <begin position="302"/>
        <end position="342"/>
    </location>
</feature>
<proteinExistence type="predicted"/>
<reference evidence="2 3" key="1">
    <citation type="submission" date="2017-06" db="EMBL/GenBank/DDBJ databases">
        <title>Genome of Fusarium nygamai isolate CS10214.</title>
        <authorList>
            <person name="Gardiner D.M."/>
            <person name="Obanor F."/>
            <person name="Kazan K."/>
        </authorList>
    </citation>
    <scope>NUCLEOTIDE SEQUENCE [LARGE SCALE GENOMIC DNA]</scope>
    <source>
        <strain evidence="2 3">CS10214</strain>
    </source>
</reference>
<organism evidence="2 3">
    <name type="scientific">Gibberella nygamai</name>
    <name type="common">Bean root rot disease fungus</name>
    <name type="synonym">Fusarium nygamai</name>
    <dbReference type="NCBI Taxonomy" id="42673"/>
    <lineage>
        <taxon>Eukaryota</taxon>
        <taxon>Fungi</taxon>
        <taxon>Dikarya</taxon>
        <taxon>Ascomycota</taxon>
        <taxon>Pezizomycotina</taxon>
        <taxon>Sordariomycetes</taxon>
        <taxon>Hypocreomycetidae</taxon>
        <taxon>Hypocreales</taxon>
        <taxon>Nectriaceae</taxon>
        <taxon>Fusarium</taxon>
        <taxon>Fusarium fujikuroi species complex</taxon>
    </lineage>
</organism>
<dbReference type="OrthoDB" id="5130764at2759"/>
<dbReference type="Proteomes" id="UP000236664">
    <property type="component" value="Unassembled WGS sequence"/>
</dbReference>
<comment type="caution">
    <text evidence="2">The sequence shown here is derived from an EMBL/GenBank/DDBJ whole genome shotgun (WGS) entry which is preliminary data.</text>
</comment>
<keyword evidence="3" id="KW-1185">Reference proteome</keyword>
<evidence type="ECO:0000313" key="2">
    <source>
        <dbReference type="EMBL" id="PNP73350.1"/>
    </source>
</evidence>
<dbReference type="AlphaFoldDB" id="A0A2K0VTJ2"/>
<evidence type="ECO:0000259" key="1">
    <source>
        <dbReference type="Pfam" id="PF06985"/>
    </source>
</evidence>
<name>A0A2K0VTJ2_GIBNY</name>
<accession>A0A2K0VTJ2</accession>
<dbReference type="InterPro" id="IPR010730">
    <property type="entry name" value="HET"/>
</dbReference>
<dbReference type="EMBL" id="MTQA01000276">
    <property type="protein sequence ID" value="PNP73350.1"/>
    <property type="molecule type" value="Genomic_DNA"/>
</dbReference>
<dbReference type="PANTHER" id="PTHR39596:SF2">
    <property type="entry name" value="HET DOMAIN PROTEIN (AFU_ORTHOLOGUE AFUA_1G17550)-RELATED"/>
    <property type="match status" value="1"/>
</dbReference>
<evidence type="ECO:0000313" key="3">
    <source>
        <dbReference type="Proteomes" id="UP000236664"/>
    </source>
</evidence>
<dbReference type="Pfam" id="PF06985">
    <property type="entry name" value="HET"/>
    <property type="match status" value="1"/>
</dbReference>
<dbReference type="STRING" id="42673.A0A2K0VTJ2"/>